<gene>
    <name evidence="1" type="ORF">GWI72_03390</name>
</gene>
<dbReference type="EMBL" id="JAABLQ010000001">
    <property type="protein sequence ID" value="NBN77308.1"/>
    <property type="molecule type" value="Genomic_DNA"/>
</dbReference>
<accession>A0A7X5F066</accession>
<sequence length="160" mass="17130">MDETPKDGPAAGGPSCDGGAAMLLARDEQAVLQVLRYLCLTYARPQAHSWEQALVLAADAFGPAVGGEVAVAVMQLMRAIRVTRRTTFRFRDPHCPCCRSRLSEAEAKVITLVRAARKDPARPARVDALILTEGAPTAAVLAEAERLAAVLDRRLIARAA</sequence>
<organism evidence="1 2">
    <name type="scientific">Pannonibacter tanglangensis</name>
    <dbReference type="NCBI Taxonomy" id="2750084"/>
    <lineage>
        <taxon>Bacteria</taxon>
        <taxon>Pseudomonadati</taxon>
        <taxon>Pseudomonadota</taxon>
        <taxon>Alphaproteobacteria</taxon>
        <taxon>Hyphomicrobiales</taxon>
        <taxon>Stappiaceae</taxon>
        <taxon>Pannonibacter</taxon>
    </lineage>
</organism>
<dbReference type="Proteomes" id="UP000586722">
    <property type="component" value="Unassembled WGS sequence"/>
</dbReference>
<dbReference type="RefSeq" id="WP_161707867.1">
    <property type="nucleotide sequence ID" value="NZ_JAABLQ010000001.1"/>
</dbReference>
<evidence type="ECO:0000313" key="2">
    <source>
        <dbReference type="Proteomes" id="UP000586722"/>
    </source>
</evidence>
<keyword evidence="2" id="KW-1185">Reference proteome</keyword>
<comment type="caution">
    <text evidence="1">The sequence shown here is derived from an EMBL/GenBank/DDBJ whole genome shotgun (WGS) entry which is preliminary data.</text>
</comment>
<protein>
    <submittedName>
        <fullName evidence="1">Uncharacterized protein</fullName>
    </submittedName>
</protein>
<proteinExistence type="predicted"/>
<dbReference type="AlphaFoldDB" id="A0A7X5F066"/>
<name>A0A7X5F066_9HYPH</name>
<reference evidence="2" key="1">
    <citation type="submission" date="2020-01" db="EMBL/GenBank/DDBJ databases">
        <authorList>
            <person name="Fang Y."/>
            <person name="Sun R."/>
            <person name="Nie L."/>
            <person name="He J."/>
            <person name="Hao L."/>
            <person name="Wang L."/>
            <person name="Su S."/>
            <person name="Lv E."/>
            <person name="Zhang Z."/>
            <person name="Xie R."/>
            <person name="Liu H."/>
        </authorList>
    </citation>
    <scope>NUCLEOTIDE SEQUENCE [LARGE SCALE GENOMIC DNA]</scope>
    <source>
        <strain evidence="2">XCT-53</strain>
    </source>
</reference>
<evidence type="ECO:0000313" key="1">
    <source>
        <dbReference type="EMBL" id="NBN77308.1"/>
    </source>
</evidence>